<proteinExistence type="predicted"/>
<dbReference type="RefSeq" id="WP_213126107.1">
    <property type="nucleotide sequence ID" value="NZ_JAGYPG010000003.1"/>
</dbReference>
<dbReference type="InterPro" id="IPR054470">
    <property type="entry name" value="FIMAH_dom"/>
</dbReference>
<accession>A0A942TFV5</accession>
<protein>
    <recommendedName>
        <fullName evidence="1">FIMAH domain-containing protein</fullName>
    </recommendedName>
</protein>
<dbReference type="AlphaFoldDB" id="A0A942TFV5"/>
<sequence length="735" mass="82215">MTNTRLIGEKSKRVLIVVITFLLILPSIFTSQDEVGFAAAATPDETVTDMIKALDVKSLDDREAVVLARRFYARLSAAQKALVTNVQSLEKAEAQIIKLWIDSAEVETLVDEGLVYVLKEEYDALKPSQKALVTNVDKLDQLDAKHEGLMKIKDQNFAKAKEVQSIIEQMQVLSYSDKSAAANARAAYDSLTGDQKAMVTNYHLLKEAENKISTWEGGPPVHKAPENIVYAGTRSSDYGVNGQWLGTEDWQHITDQMDGYFPGAEPTYVWIIGRLNTSVGAGGVRLEFEQPNDGVDYASQNISFGPPTKAGHLTHEEYLDYFDKHGIKVFLQVESGFADMKTLMDLIFDKYGHHESVVGFGVDVEWYYGISEDAGIPVTDARAQDWDEHLKSINPSYRMFLKHYNHRWLPPTYRSDILFCDDSQSIGSIDGEVEGMYEDSMGFIPEFKAWADYFYPNEVLYQIGYRPDAMWYYPLEKPVIKDLGERLAEVTRQNLGIAWVDFTIKDPLTFPALFKADTEVVSAVNTLVGYLRSSGNNMVGRRFAAGEATLTDALYVAEIRKVVNSLTEAQRNALNQSYLENLINLEPKAVDIRINNIDIANLKIKDKAKVADIRATYTALSANQKAQVTQLSHLESAEKALAAIKEDGSSKALADLDALLKHFDSTGDINGPSVSQLSSRLDQVDHHLKAGRIKQAVQQLDQFESHLNQPPQSKNVSMKAKSSLNQMLNYLYEKL</sequence>
<evidence type="ECO:0000313" key="2">
    <source>
        <dbReference type="EMBL" id="MBS4196900.1"/>
    </source>
</evidence>
<feature type="domain" description="FIMAH" evidence="1">
    <location>
        <begin position="653"/>
        <end position="732"/>
    </location>
</feature>
<comment type="caution">
    <text evidence="2">The sequence shown here is derived from an EMBL/GenBank/DDBJ whole genome shotgun (WGS) entry which is preliminary data.</text>
</comment>
<dbReference type="Pfam" id="PF22888">
    <property type="entry name" value="FIMAH"/>
    <property type="match status" value="1"/>
</dbReference>
<organism evidence="2 3">
    <name type="scientific">Lederbergia citri</name>
    <dbReference type="NCBI Taxonomy" id="2833580"/>
    <lineage>
        <taxon>Bacteria</taxon>
        <taxon>Bacillati</taxon>
        <taxon>Bacillota</taxon>
        <taxon>Bacilli</taxon>
        <taxon>Bacillales</taxon>
        <taxon>Bacillaceae</taxon>
        <taxon>Lederbergia</taxon>
    </lineage>
</organism>
<reference evidence="2 3" key="1">
    <citation type="submission" date="2021-05" db="EMBL/GenBank/DDBJ databases">
        <title>Novel Bacillus species.</title>
        <authorList>
            <person name="Liu G."/>
        </authorList>
    </citation>
    <scope>NUCLEOTIDE SEQUENCE [LARGE SCALE GENOMIC DNA]</scope>
    <source>
        <strain evidence="3">FJAT-49780</strain>
    </source>
</reference>
<keyword evidence="3" id="KW-1185">Reference proteome</keyword>
<evidence type="ECO:0000259" key="1">
    <source>
        <dbReference type="Pfam" id="PF22888"/>
    </source>
</evidence>
<dbReference type="EMBL" id="JAGYPG010000003">
    <property type="protein sequence ID" value="MBS4196900.1"/>
    <property type="molecule type" value="Genomic_DNA"/>
</dbReference>
<name>A0A942TFV5_9BACI</name>
<evidence type="ECO:0000313" key="3">
    <source>
        <dbReference type="Proteomes" id="UP000681414"/>
    </source>
</evidence>
<gene>
    <name evidence="2" type="ORF">KHA97_17770</name>
</gene>
<dbReference type="Proteomes" id="UP000681414">
    <property type="component" value="Unassembled WGS sequence"/>
</dbReference>